<sequence length="133" mass="14370">MSDDIIAFRNGNGVLITTQGPGRVHLISYASNHQLENVVGTIGTHNSGVTHFMISHSYTFTGFAFYWDGSGEAVFTIGDQPQTLCQPVGSSWTKAVNIMYGGHPTLNTDVSKEVPSAVERSGYITCFKIPNLS</sequence>
<name>A0AAD7IT56_9AGAR</name>
<gene>
    <name evidence="1" type="ORF">B0H16DRAFT_1725263</name>
</gene>
<evidence type="ECO:0000313" key="2">
    <source>
        <dbReference type="Proteomes" id="UP001215598"/>
    </source>
</evidence>
<evidence type="ECO:0000313" key="1">
    <source>
        <dbReference type="EMBL" id="KAJ7748872.1"/>
    </source>
</evidence>
<reference evidence="1" key="1">
    <citation type="submission" date="2023-03" db="EMBL/GenBank/DDBJ databases">
        <title>Massive genome expansion in bonnet fungi (Mycena s.s.) driven by repeated elements and novel gene families across ecological guilds.</title>
        <authorList>
            <consortium name="Lawrence Berkeley National Laboratory"/>
            <person name="Harder C.B."/>
            <person name="Miyauchi S."/>
            <person name="Viragh M."/>
            <person name="Kuo A."/>
            <person name="Thoen E."/>
            <person name="Andreopoulos B."/>
            <person name="Lu D."/>
            <person name="Skrede I."/>
            <person name="Drula E."/>
            <person name="Henrissat B."/>
            <person name="Morin E."/>
            <person name="Kohler A."/>
            <person name="Barry K."/>
            <person name="LaButti K."/>
            <person name="Morin E."/>
            <person name="Salamov A."/>
            <person name="Lipzen A."/>
            <person name="Mereny Z."/>
            <person name="Hegedus B."/>
            <person name="Baldrian P."/>
            <person name="Stursova M."/>
            <person name="Weitz H."/>
            <person name="Taylor A."/>
            <person name="Grigoriev I.V."/>
            <person name="Nagy L.G."/>
            <person name="Martin F."/>
            <person name="Kauserud H."/>
        </authorList>
    </citation>
    <scope>NUCLEOTIDE SEQUENCE</scope>
    <source>
        <strain evidence="1">CBHHK182m</strain>
    </source>
</reference>
<dbReference type="AlphaFoldDB" id="A0AAD7IT56"/>
<comment type="caution">
    <text evidence="1">The sequence shown here is derived from an EMBL/GenBank/DDBJ whole genome shotgun (WGS) entry which is preliminary data.</text>
</comment>
<proteinExistence type="predicted"/>
<dbReference type="EMBL" id="JARKIB010000071">
    <property type="protein sequence ID" value="KAJ7748872.1"/>
    <property type="molecule type" value="Genomic_DNA"/>
</dbReference>
<keyword evidence="2" id="KW-1185">Reference proteome</keyword>
<protein>
    <submittedName>
        <fullName evidence="1">Uncharacterized protein</fullName>
    </submittedName>
</protein>
<organism evidence="1 2">
    <name type="scientific">Mycena metata</name>
    <dbReference type="NCBI Taxonomy" id="1033252"/>
    <lineage>
        <taxon>Eukaryota</taxon>
        <taxon>Fungi</taxon>
        <taxon>Dikarya</taxon>
        <taxon>Basidiomycota</taxon>
        <taxon>Agaricomycotina</taxon>
        <taxon>Agaricomycetes</taxon>
        <taxon>Agaricomycetidae</taxon>
        <taxon>Agaricales</taxon>
        <taxon>Marasmiineae</taxon>
        <taxon>Mycenaceae</taxon>
        <taxon>Mycena</taxon>
    </lineage>
</organism>
<accession>A0AAD7IT56</accession>
<dbReference type="Proteomes" id="UP001215598">
    <property type="component" value="Unassembled WGS sequence"/>
</dbReference>